<dbReference type="AlphaFoldDB" id="A0A401YS14"/>
<proteinExistence type="predicted"/>
<accession>A0A401YS14</accession>
<name>A0A401YS14_9ACTN</name>
<sequence length="51" mass="5885">MTGIRYRSQTVVWRTVGSGWKLRMPLRRVPYQVSGGMVSLMSKARSFRPGR</sequence>
<evidence type="ECO:0000313" key="1">
    <source>
        <dbReference type="EMBL" id="GCD97400.1"/>
    </source>
</evidence>
<organism evidence="1 2">
    <name type="scientific">Embleya hyalina</name>
    <dbReference type="NCBI Taxonomy" id="516124"/>
    <lineage>
        <taxon>Bacteria</taxon>
        <taxon>Bacillati</taxon>
        <taxon>Actinomycetota</taxon>
        <taxon>Actinomycetes</taxon>
        <taxon>Kitasatosporales</taxon>
        <taxon>Streptomycetaceae</taxon>
        <taxon>Embleya</taxon>
    </lineage>
</organism>
<dbReference type="EMBL" id="BIFH01000024">
    <property type="protein sequence ID" value="GCD97400.1"/>
    <property type="molecule type" value="Genomic_DNA"/>
</dbReference>
<reference evidence="1 2" key="1">
    <citation type="submission" date="2018-12" db="EMBL/GenBank/DDBJ databases">
        <title>Draft genome sequence of Embleya hyalina NBRC 13850T.</title>
        <authorList>
            <person name="Komaki H."/>
            <person name="Hosoyama A."/>
            <person name="Kimura A."/>
            <person name="Ichikawa N."/>
            <person name="Tamura T."/>
        </authorList>
    </citation>
    <scope>NUCLEOTIDE SEQUENCE [LARGE SCALE GENOMIC DNA]</scope>
    <source>
        <strain evidence="1 2">NBRC 13850</strain>
    </source>
</reference>
<dbReference type="Proteomes" id="UP000286931">
    <property type="component" value="Unassembled WGS sequence"/>
</dbReference>
<keyword evidence="2" id="KW-1185">Reference proteome</keyword>
<gene>
    <name evidence="1" type="ORF">EHYA_05092</name>
</gene>
<evidence type="ECO:0000313" key="2">
    <source>
        <dbReference type="Proteomes" id="UP000286931"/>
    </source>
</evidence>
<protein>
    <submittedName>
        <fullName evidence="1">Uncharacterized protein</fullName>
    </submittedName>
</protein>
<comment type="caution">
    <text evidence="1">The sequence shown here is derived from an EMBL/GenBank/DDBJ whole genome shotgun (WGS) entry which is preliminary data.</text>
</comment>